<name>A0A430LMN3_9HYPO</name>
<dbReference type="PANTHER" id="PTHR46082">
    <property type="entry name" value="ATP/GTP-BINDING PROTEIN-RELATED"/>
    <property type="match status" value="1"/>
</dbReference>
<dbReference type="SUPFAM" id="SSF53167">
    <property type="entry name" value="Purine and uridine phosphorylases"/>
    <property type="match status" value="1"/>
</dbReference>
<evidence type="ECO:0000256" key="2">
    <source>
        <dbReference type="SAM" id="MobiDB-lite"/>
    </source>
</evidence>
<evidence type="ECO:0000256" key="1">
    <source>
        <dbReference type="PROSITE-ProRule" id="PRU00023"/>
    </source>
</evidence>
<dbReference type="PROSITE" id="PS50088">
    <property type="entry name" value="ANK_REPEAT"/>
    <property type="match status" value="1"/>
</dbReference>
<proteinExistence type="predicted"/>
<protein>
    <submittedName>
        <fullName evidence="3">Uncharacterized protein</fullName>
    </submittedName>
</protein>
<sequence>MLQRAIDDALKEKPKLQKKYGQPDPSSDRLYKSDITHPENNPNHCAAICGDDPPKLILRRTRADYDDNPKVHHGLLASGNQLMMDASIRDLLPAEKNVLCFEMEAAGLMNRFPCLIIRGICDYSGTHKNKVWQGYAAVAAAAYARHLLLEIPPSQVENERRLGELLSGAHDTLTIIEARVDTLKSRSDYKADLEILNWLSTFDYGSQHSDNLEKIAPNTAVVQQLLAAGGDVNCTGLYRVTPLWWAVDNAHEAVAKLLLEQADIDPDYISSEPFFPSEVHKFYPFAGWIRYSTREYGNASIGEDSYQRTPLPSAAGEGLEEVVKLLLTTPRVNVNSKTPGPLEHSGLTPLSYAAKNGHVAVVRRLLKAKGIDCNSKDPRGLTALSLAAENGHENVVMGLTSRQEIPYGNSGKDLIPAMPRVIRIKPWLIELSRNAHPPSQNRPRLDATTRGSEASAQPTDTWGFEQKVINLGHRFFHPEKGADRSRYSSHGFTWLSPNPQPSRAAKDLAQLM</sequence>
<feature type="region of interest" description="Disordered" evidence="2">
    <location>
        <begin position="434"/>
        <end position="459"/>
    </location>
</feature>
<dbReference type="InterPro" id="IPR035994">
    <property type="entry name" value="Nucleoside_phosphorylase_sf"/>
</dbReference>
<feature type="compositionally biased region" description="Polar residues" evidence="2">
    <location>
        <begin position="449"/>
        <end position="459"/>
    </location>
</feature>
<dbReference type="PANTHER" id="PTHR46082:SF11">
    <property type="entry name" value="AAA+ ATPASE DOMAIN-CONTAINING PROTEIN-RELATED"/>
    <property type="match status" value="1"/>
</dbReference>
<feature type="compositionally biased region" description="Basic and acidic residues" evidence="2">
    <location>
        <begin position="1"/>
        <end position="15"/>
    </location>
</feature>
<dbReference type="InterPro" id="IPR002110">
    <property type="entry name" value="Ankyrin_rpt"/>
</dbReference>
<reference evidence="3 4" key="1">
    <citation type="submission" date="2017-06" db="EMBL/GenBank/DDBJ databases">
        <title>Comparative genomic analysis of Ambrosia Fusariam Clade fungi.</title>
        <authorList>
            <person name="Stajich J.E."/>
            <person name="Carrillo J."/>
            <person name="Kijimoto T."/>
            <person name="Eskalen A."/>
            <person name="O'Donnell K."/>
            <person name="Kasson M."/>
        </authorList>
    </citation>
    <scope>NUCLEOTIDE SEQUENCE [LARGE SCALE GENOMIC DNA]</scope>
    <source>
        <strain evidence="3 4">UCR1854</strain>
    </source>
</reference>
<dbReference type="Pfam" id="PF00023">
    <property type="entry name" value="Ank"/>
    <property type="match status" value="1"/>
</dbReference>
<feature type="region of interest" description="Disordered" evidence="2">
    <location>
        <begin position="1"/>
        <end position="36"/>
    </location>
</feature>
<dbReference type="Pfam" id="PF12796">
    <property type="entry name" value="Ank_2"/>
    <property type="match status" value="1"/>
</dbReference>
<dbReference type="GO" id="GO:0009116">
    <property type="term" value="P:nucleoside metabolic process"/>
    <property type="evidence" value="ECO:0007669"/>
    <property type="project" value="InterPro"/>
</dbReference>
<dbReference type="Gene3D" id="3.40.50.1580">
    <property type="entry name" value="Nucleoside phosphorylase domain"/>
    <property type="match status" value="1"/>
</dbReference>
<feature type="compositionally biased region" description="Polar residues" evidence="2">
    <location>
        <begin position="488"/>
        <end position="497"/>
    </location>
</feature>
<dbReference type="SMART" id="SM00248">
    <property type="entry name" value="ANK"/>
    <property type="match status" value="5"/>
</dbReference>
<dbReference type="GO" id="GO:0003824">
    <property type="term" value="F:catalytic activity"/>
    <property type="evidence" value="ECO:0007669"/>
    <property type="project" value="InterPro"/>
</dbReference>
<organism evidence="3 4">
    <name type="scientific">Fusarium euwallaceae</name>
    <dbReference type="NCBI Taxonomy" id="1147111"/>
    <lineage>
        <taxon>Eukaryota</taxon>
        <taxon>Fungi</taxon>
        <taxon>Dikarya</taxon>
        <taxon>Ascomycota</taxon>
        <taxon>Pezizomycotina</taxon>
        <taxon>Sordariomycetes</taxon>
        <taxon>Hypocreomycetidae</taxon>
        <taxon>Hypocreales</taxon>
        <taxon>Nectriaceae</taxon>
        <taxon>Fusarium</taxon>
        <taxon>Fusarium solani species complex</taxon>
    </lineage>
</organism>
<dbReference type="InterPro" id="IPR036770">
    <property type="entry name" value="Ankyrin_rpt-contain_sf"/>
</dbReference>
<evidence type="ECO:0000313" key="3">
    <source>
        <dbReference type="EMBL" id="RTE76961.1"/>
    </source>
</evidence>
<gene>
    <name evidence="3" type="ORF">BHE90_008592</name>
</gene>
<comment type="caution">
    <text evidence="3">The sequence shown here is derived from an EMBL/GenBank/DDBJ whole genome shotgun (WGS) entry which is preliminary data.</text>
</comment>
<dbReference type="InterPro" id="IPR053137">
    <property type="entry name" value="NLR-like"/>
</dbReference>
<evidence type="ECO:0000313" key="4">
    <source>
        <dbReference type="Proteomes" id="UP000287124"/>
    </source>
</evidence>
<keyword evidence="1" id="KW-0040">ANK repeat</keyword>
<feature type="repeat" description="ANK" evidence="1">
    <location>
        <begin position="345"/>
        <end position="378"/>
    </location>
</feature>
<dbReference type="SUPFAM" id="SSF48403">
    <property type="entry name" value="Ankyrin repeat"/>
    <property type="match status" value="1"/>
</dbReference>
<dbReference type="PROSITE" id="PS50297">
    <property type="entry name" value="ANK_REP_REGION"/>
    <property type="match status" value="1"/>
</dbReference>
<dbReference type="EMBL" id="MIKF01000136">
    <property type="protein sequence ID" value="RTE76961.1"/>
    <property type="molecule type" value="Genomic_DNA"/>
</dbReference>
<dbReference type="AlphaFoldDB" id="A0A430LMN3"/>
<feature type="region of interest" description="Disordered" evidence="2">
    <location>
        <begin position="487"/>
        <end position="512"/>
    </location>
</feature>
<dbReference type="Proteomes" id="UP000287124">
    <property type="component" value="Unassembled WGS sequence"/>
</dbReference>
<feature type="compositionally biased region" description="Basic and acidic residues" evidence="2">
    <location>
        <begin position="26"/>
        <end position="36"/>
    </location>
</feature>
<accession>A0A430LMN3</accession>
<keyword evidence="4" id="KW-1185">Reference proteome</keyword>
<dbReference type="Gene3D" id="1.25.40.20">
    <property type="entry name" value="Ankyrin repeat-containing domain"/>
    <property type="match status" value="2"/>
</dbReference>